<name>A0AA88CTK2_FICCA</name>
<sequence length="144" mass="16102">MLGRLCMENTALQFYALRRFVTYTKYASPLPNHIQPNPHHLRAHTSSAAGEEAISLRRRRPPNPIARQSRALMADDKAAKSTPQSESAAQDKSEKSPPPPPEKPLPGDCCGSGCVRCVWDVYYDDLEEYNKLYKSDSDPKSKPS</sequence>
<dbReference type="EMBL" id="BTGU01000002">
    <property type="protein sequence ID" value="GMN29247.1"/>
    <property type="molecule type" value="Genomic_DNA"/>
</dbReference>
<dbReference type="AlphaFoldDB" id="A0AA88CTK2"/>
<dbReference type="Gramene" id="FCD_00008640-RA">
    <property type="protein sequence ID" value="FCD_00008640-RA:cds"/>
    <property type="gene ID" value="FCD_00008640"/>
</dbReference>
<dbReference type="Proteomes" id="UP001187192">
    <property type="component" value="Unassembled WGS sequence"/>
</dbReference>
<proteinExistence type="predicted"/>
<accession>A0AA88CTK2</accession>
<evidence type="ECO:0000313" key="4">
    <source>
        <dbReference type="Proteomes" id="UP001187192"/>
    </source>
</evidence>
<keyword evidence="4" id="KW-1185">Reference proteome</keyword>
<dbReference type="InterPro" id="IPR039251">
    <property type="entry name" value="OXLD1"/>
</dbReference>
<evidence type="ECO:0000256" key="1">
    <source>
        <dbReference type="SAM" id="MobiDB-lite"/>
    </source>
</evidence>
<evidence type="ECO:0000259" key="2">
    <source>
        <dbReference type="Pfam" id="PF09791"/>
    </source>
</evidence>
<comment type="caution">
    <text evidence="3">The sequence shown here is derived from an EMBL/GenBank/DDBJ whole genome shotgun (WGS) entry which is preliminary data.</text>
</comment>
<feature type="domain" description="Oxidoreductase-like" evidence="2">
    <location>
        <begin position="98"/>
        <end position="133"/>
    </location>
</feature>
<protein>
    <recommendedName>
        <fullName evidence="2">Oxidoreductase-like domain-containing protein</fullName>
    </recommendedName>
</protein>
<feature type="region of interest" description="Disordered" evidence="1">
    <location>
        <begin position="32"/>
        <end position="112"/>
    </location>
</feature>
<dbReference type="PANTHER" id="PTHR21193">
    <property type="entry name" value="OXIDOREDUCTASE-LIKE DOMAIN-CONTAINING PROTEIN 1"/>
    <property type="match status" value="1"/>
</dbReference>
<dbReference type="PANTHER" id="PTHR21193:SF3">
    <property type="entry name" value="OXIDOREDUCTASE-LIKE DOMAIN-CONTAINING PROTEIN 1"/>
    <property type="match status" value="1"/>
</dbReference>
<evidence type="ECO:0000313" key="3">
    <source>
        <dbReference type="EMBL" id="GMN29247.1"/>
    </source>
</evidence>
<reference evidence="3" key="1">
    <citation type="submission" date="2023-07" db="EMBL/GenBank/DDBJ databases">
        <title>draft genome sequence of fig (Ficus carica).</title>
        <authorList>
            <person name="Takahashi T."/>
            <person name="Nishimura K."/>
        </authorList>
    </citation>
    <scope>NUCLEOTIDE SEQUENCE</scope>
</reference>
<gene>
    <name evidence="3" type="ORF">TIFTF001_002354</name>
</gene>
<dbReference type="Pfam" id="PF09791">
    <property type="entry name" value="Oxidored-like"/>
    <property type="match status" value="1"/>
</dbReference>
<organism evidence="3 4">
    <name type="scientific">Ficus carica</name>
    <name type="common">Common fig</name>
    <dbReference type="NCBI Taxonomy" id="3494"/>
    <lineage>
        <taxon>Eukaryota</taxon>
        <taxon>Viridiplantae</taxon>
        <taxon>Streptophyta</taxon>
        <taxon>Embryophyta</taxon>
        <taxon>Tracheophyta</taxon>
        <taxon>Spermatophyta</taxon>
        <taxon>Magnoliopsida</taxon>
        <taxon>eudicotyledons</taxon>
        <taxon>Gunneridae</taxon>
        <taxon>Pentapetalae</taxon>
        <taxon>rosids</taxon>
        <taxon>fabids</taxon>
        <taxon>Rosales</taxon>
        <taxon>Moraceae</taxon>
        <taxon>Ficeae</taxon>
        <taxon>Ficus</taxon>
    </lineage>
</organism>
<dbReference type="InterPro" id="IPR019180">
    <property type="entry name" value="Oxidoreductase-like_N"/>
</dbReference>